<dbReference type="PANTHER" id="PTHR46932">
    <property type="entry name" value="HEAVY METAL-ASSOCIATED ISOPRENYLATED PLANT PROTEIN 47"/>
    <property type="match status" value="1"/>
</dbReference>
<comment type="subcellular location">
    <subcellularLocation>
        <location evidence="1">Membrane</location>
        <topology evidence="1">Peripheral membrane protein</topology>
    </subcellularLocation>
</comment>
<evidence type="ECO:0000259" key="2">
    <source>
        <dbReference type="PROSITE" id="PS50846"/>
    </source>
</evidence>
<evidence type="ECO:0000313" key="4">
    <source>
        <dbReference type="Proteomes" id="UP000325577"/>
    </source>
</evidence>
<dbReference type="Gene3D" id="3.30.70.100">
    <property type="match status" value="1"/>
</dbReference>
<reference evidence="3 4" key="1">
    <citation type="submission" date="2019-09" db="EMBL/GenBank/DDBJ databases">
        <title>A chromosome-level genome assembly of the Chinese tupelo Nyssa sinensis.</title>
        <authorList>
            <person name="Yang X."/>
            <person name="Kang M."/>
            <person name="Yang Y."/>
            <person name="Xiong H."/>
            <person name="Wang M."/>
            <person name="Zhang Z."/>
            <person name="Wang Z."/>
            <person name="Wu H."/>
            <person name="Ma T."/>
            <person name="Liu J."/>
            <person name="Xi Z."/>
        </authorList>
    </citation>
    <scope>NUCLEOTIDE SEQUENCE [LARGE SCALE GENOMIC DNA]</scope>
    <source>
        <strain evidence="3">J267</strain>
        <tissue evidence="3">Leaf</tissue>
    </source>
</reference>
<sequence length="77" mass="8551">MKKKIVMEVQMNCEKCRTKALQTVAKAYGVEFIGLEGERRDKVVVTGDGIDSIELAKSLRKKVGRTDIISVADVKPK</sequence>
<dbReference type="OrthoDB" id="692882at2759"/>
<dbReference type="PANTHER" id="PTHR46932:SF12">
    <property type="entry name" value="HEAVY METAL-ASSOCIATED ISOPRENYLATED PLANT PROTEIN 47"/>
    <property type="match status" value="1"/>
</dbReference>
<accession>A0A5J5BQS6</accession>
<protein>
    <recommendedName>
        <fullName evidence="2">HMA domain-containing protein</fullName>
    </recommendedName>
</protein>
<dbReference type="PROSITE" id="PS50846">
    <property type="entry name" value="HMA_2"/>
    <property type="match status" value="1"/>
</dbReference>
<evidence type="ECO:0000256" key="1">
    <source>
        <dbReference type="ARBA" id="ARBA00004170"/>
    </source>
</evidence>
<name>A0A5J5BQS6_9ASTE</name>
<dbReference type="GO" id="GO:0009626">
    <property type="term" value="P:plant-type hypersensitive response"/>
    <property type="evidence" value="ECO:0007669"/>
    <property type="project" value="UniProtKB-KW"/>
</dbReference>
<dbReference type="GO" id="GO:0016020">
    <property type="term" value="C:membrane"/>
    <property type="evidence" value="ECO:0007669"/>
    <property type="project" value="UniProtKB-SubCell"/>
</dbReference>
<dbReference type="EMBL" id="CM018033">
    <property type="protein sequence ID" value="KAA8544976.1"/>
    <property type="molecule type" value="Genomic_DNA"/>
</dbReference>
<proteinExistence type="predicted"/>
<gene>
    <name evidence="3" type="ORF">F0562_019807</name>
</gene>
<dbReference type="InterPro" id="IPR006121">
    <property type="entry name" value="HMA_dom"/>
</dbReference>
<dbReference type="AlphaFoldDB" id="A0A5J5BQS6"/>
<feature type="domain" description="HMA" evidence="2">
    <location>
        <begin position="2"/>
        <end position="71"/>
    </location>
</feature>
<organism evidence="3 4">
    <name type="scientific">Nyssa sinensis</name>
    <dbReference type="NCBI Taxonomy" id="561372"/>
    <lineage>
        <taxon>Eukaryota</taxon>
        <taxon>Viridiplantae</taxon>
        <taxon>Streptophyta</taxon>
        <taxon>Embryophyta</taxon>
        <taxon>Tracheophyta</taxon>
        <taxon>Spermatophyta</taxon>
        <taxon>Magnoliopsida</taxon>
        <taxon>eudicotyledons</taxon>
        <taxon>Gunneridae</taxon>
        <taxon>Pentapetalae</taxon>
        <taxon>asterids</taxon>
        <taxon>Cornales</taxon>
        <taxon>Nyssaceae</taxon>
        <taxon>Nyssa</taxon>
    </lineage>
</organism>
<dbReference type="Proteomes" id="UP000325577">
    <property type="component" value="Linkage Group LG10"/>
</dbReference>
<dbReference type="GO" id="GO:0046872">
    <property type="term" value="F:metal ion binding"/>
    <property type="evidence" value="ECO:0007669"/>
    <property type="project" value="InterPro"/>
</dbReference>
<keyword evidence="4" id="KW-1185">Reference proteome</keyword>
<evidence type="ECO:0000313" key="3">
    <source>
        <dbReference type="EMBL" id="KAA8544976.1"/>
    </source>
</evidence>
<dbReference type="InterPro" id="IPR042885">
    <property type="entry name" value="HIPP47/16"/>
</dbReference>